<dbReference type="Gene3D" id="1.10.10.10">
    <property type="entry name" value="Winged helix-like DNA-binding domain superfamily/Winged helix DNA-binding domain"/>
    <property type="match status" value="1"/>
</dbReference>
<dbReference type="InterPro" id="IPR036390">
    <property type="entry name" value="WH_DNA-bd_sf"/>
</dbReference>
<dbReference type="EMBL" id="JABAIL010000002">
    <property type="protein sequence ID" value="NLR90838.1"/>
    <property type="molecule type" value="Genomic_DNA"/>
</dbReference>
<dbReference type="PANTHER" id="PTHR38445">
    <property type="entry name" value="HTH-TYPE TRANSCRIPTIONAL REPRESSOR YTRA"/>
    <property type="match status" value="1"/>
</dbReference>
<reference evidence="5 6" key="1">
    <citation type="submission" date="2020-04" db="EMBL/GenBank/DDBJ databases">
        <title>Flammeovirga sp. SR4, a novel species isolated from seawater.</title>
        <authorList>
            <person name="Wang X."/>
        </authorList>
    </citation>
    <scope>NUCLEOTIDE SEQUENCE [LARGE SCALE GENOMIC DNA]</scope>
    <source>
        <strain evidence="5 6">SR4</strain>
    </source>
</reference>
<dbReference type="Proteomes" id="UP000585050">
    <property type="component" value="Unassembled WGS sequence"/>
</dbReference>
<keyword evidence="2" id="KW-0238">DNA-binding</keyword>
<dbReference type="PROSITE" id="PS50949">
    <property type="entry name" value="HTH_GNTR"/>
    <property type="match status" value="1"/>
</dbReference>
<dbReference type="SUPFAM" id="SSF46785">
    <property type="entry name" value="Winged helix' DNA-binding domain"/>
    <property type="match status" value="1"/>
</dbReference>
<dbReference type="CDD" id="cd07377">
    <property type="entry name" value="WHTH_GntR"/>
    <property type="match status" value="1"/>
</dbReference>
<evidence type="ECO:0000256" key="1">
    <source>
        <dbReference type="ARBA" id="ARBA00023015"/>
    </source>
</evidence>
<gene>
    <name evidence="5" type="ORF">HGP29_06455</name>
</gene>
<dbReference type="SMART" id="SM00345">
    <property type="entry name" value="HTH_GNTR"/>
    <property type="match status" value="1"/>
</dbReference>
<dbReference type="Pfam" id="PF00392">
    <property type="entry name" value="GntR"/>
    <property type="match status" value="1"/>
</dbReference>
<dbReference type="InterPro" id="IPR036388">
    <property type="entry name" value="WH-like_DNA-bd_sf"/>
</dbReference>
<dbReference type="RefSeq" id="WP_168881552.1">
    <property type="nucleotide sequence ID" value="NZ_JABAIL010000002.1"/>
</dbReference>
<dbReference type="GO" id="GO:0003677">
    <property type="term" value="F:DNA binding"/>
    <property type="evidence" value="ECO:0007669"/>
    <property type="project" value="UniProtKB-KW"/>
</dbReference>
<organism evidence="5 6">
    <name type="scientific">Flammeovirga agarivorans</name>
    <dbReference type="NCBI Taxonomy" id="2726742"/>
    <lineage>
        <taxon>Bacteria</taxon>
        <taxon>Pseudomonadati</taxon>
        <taxon>Bacteroidota</taxon>
        <taxon>Cytophagia</taxon>
        <taxon>Cytophagales</taxon>
        <taxon>Flammeovirgaceae</taxon>
        <taxon>Flammeovirga</taxon>
    </lineage>
</organism>
<dbReference type="AlphaFoldDB" id="A0A7X8SIE0"/>
<feature type="domain" description="HTH gntR-type" evidence="4">
    <location>
        <begin position="7"/>
        <end position="75"/>
    </location>
</feature>
<evidence type="ECO:0000256" key="3">
    <source>
        <dbReference type="ARBA" id="ARBA00023163"/>
    </source>
</evidence>
<dbReference type="PANTHER" id="PTHR38445:SF10">
    <property type="entry name" value="GNTR-FAMILY TRANSCRIPTIONAL REGULATOR"/>
    <property type="match status" value="1"/>
</dbReference>
<evidence type="ECO:0000256" key="2">
    <source>
        <dbReference type="ARBA" id="ARBA00023125"/>
    </source>
</evidence>
<evidence type="ECO:0000313" key="6">
    <source>
        <dbReference type="Proteomes" id="UP000585050"/>
    </source>
</evidence>
<dbReference type="Gene3D" id="1.10.287.100">
    <property type="match status" value="1"/>
</dbReference>
<comment type="caution">
    <text evidence="5">The sequence shown here is derived from an EMBL/GenBank/DDBJ whole genome shotgun (WGS) entry which is preliminary data.</text>
</comment>
<dbReference type="GO" id="GO:0003700">
    <property type="term" value="F:DNA-binding transcription factor activity"/>
    <property type="evidence" value="ECO:0007669"/>
    <property type="project" value="InterPro"/>
</dbReference>
<evidence type="ECO:0000313" key="5">
    <source>
        <dbReference type="EMBL" id="NLR90838.1"/>
    </source>
</evidence>
<sequence length="119" mass="13824">MEFSNNKAIYLQIMDLIQEKVLKEVWVEGDKIPSVRQMAIELEVNPNTVARSYAALQDDGVIFNKRGIGYFISEDATVMVKQLEKSEFMKKDLPNFFKKLQLLGVSWDELTEIYKEQSK</sequence>
<keyword evidence="1" id="KW-0805">Transcription regulation</keyword>
<name>A0A7X8SIE0_9BACT</name>
<evidence type="ECO:0000259" key="4">
    <source>
        <dbReference type="PROSITE" id="PS50949"/>
    </source>
</evidence>
<protein>
    <submittedName>
        <fullName evidence="5">GntR family transcriptional regulator</fullName>
    </submittedName>
</protein>
<accession>A0A7X8SIE0</accession>
<proteinExistence type="predicted"/>
<keyword evidence="6" id="KW-1185">Reference proteome</keyword>
<dbReference type="InterPro" id="IPR000524">
    <property type="entry name" value="Tscrpt_reg_HTH_GntR"/>
</dbReference>
<keyword evidence="3" id="KW-0804">Transcription</keyword>